<dbReference type="CDD" id="cd05247">
    <property type="entry name" value="UDP_G4E_1_SDR_e"/>
    <property type="match status" value="1"/>
</dbReference>
<protein>
    <recommendedName>
        <fullName evidence="6 10">UDP-glucose 4-epimerase</fullName>
        <ecNumber evidence="5 10">5.1.3.2</ecNumber>
    </recommendedName>
</protein>
<dbReference type="OrthoDB" id="9801785at2"/>
<dbReference type="NCBIfam" id="TIGR01179">
    <property type="entry name" value="galE"/>
    <property type="match status" value="1"/>
</dbReference>
<evidence type="ECO:0000256" key="8">
    <source>
        <dbReference type="ARBA" id="ARBA00023235"/>
    </source>
</evidence>
<dbReference type="Gene3D" id="3.90.25.10">
    <property type="entry name" value="UDP-galactose 4-epimerase, domain 1"/>
    <property type="match status" value="1"/>
</dbReference>
<dbReference type="Proteomes" id="UP000225972">
    <property type="component" value="Unassembled WGS sequence"/>
</dbReference>
<dbReference type="EMBL" id="FXXP01000001">
    <property type="protein sequence ID" value="SMX27204.1"/>
    <property type="molecule type" value="Genomic_DNA"/>
</dbReference>
<reference evidence="13" key="1">
    <citation type="submission" date="2017-05" db="EMBL/GenBank/DDBJ databases">
        <authorList>
            <person name="Rodrigo-Torres L."/>
            <person name="Arahal R. D."/>
            <person name="Lucena T."/>
        </authorList>
    </citation>
    <scope>NUCLEOTIDE SEQUENCE [LARGE SCALE GENOMIC DNA]</scope>
    <source>
        <strain evidence="13">CECT 8649</strain>
    </source>
</reference>
<evidence type="ECO:0000256" key="1">
    <source>
        <dbReference type="ARBA" id="ARBA00000083"/>
    </source>
</evidence>
<gene>
    <name evidence="12" type="primary">galE_1</name>
    <name evidence="12" type="ORF">TRP8649_01306</name>
</gene>
<dbReference type="AlphaFoldDB" id="A0A238JAH0"/>
<evidence type="ECO:0000256" key="3">
    <source>
        <dbReference type="ARBA" id="ARBA00004947"/>
    </source>
</evidence>
<evidence type="ECO:0000256" key="2">
    <source>
        <dbReference type="ARBA" id="ARBA00001911"/>
    </source>
</evidence>
<dbReference type="PROSITE" id="PS50206">
    <property type="entry name" value="RHODANESE_3"/>
    <property type="match status" value="1"/>
</dbReference>
<evidence type="ECO:0000256" key="4">
    <source>
        <dbReference type="ARBA" id="ARBA00007637"/>
    </source>
</evidence>
<dbReference type="SUPFAM" id="SSF51735">
    <property type="entry name" value="NAD(P)-binding Rossmann-fold domains"/>
    <property type="match status" value="1"/>
</dbReference>
<comment type="similarity">
    <text evidence="4 10">Belongs to the NAD(P)-dependent epimerase/dehydratase family.</text>
</comment>
<evidence type="ECO:0000256" key="9">
    <source>
        <dbReference type="ARBA" id="ARBA00023277"/>
    </source>
</evidence>
<evidence type="ECO:0000313" key="12">
    <source>
        <dbReference type="EMBL" id="SMX27204.1"/>
    </source>
</evidence>
<dbReference type="InterPro" id="IPR001763">
    <property type="entry name" value="Rhodanese-like_dom"/>
</dbReference>
<organism evidence="12 13">
    <name type="scientific">Pelagimonas phthalicica</name>
    <dbReference type="NCBI Taxonomy" id="1037362"/>
    <lineage>
        <taxon>Bacteria</taxon>
        <taxon>Pseudomonadati</taxon>
        <taxon>Pseudomonadota</taxon>
        <taxon>Alphaproteobacteria</taxon>
        <taxon>Rhodobacterales</taxon>
        <taxon>Roseobacteraceae</taxon>
        <taxon>Pelagimonas</taxon>
    </lineage>
</organism>
<evidence type="ECO:0000256" key="10">
    <source>
        <dbReference type="RuleBase" id="RU366046"/>
    </source>
</evidence>
<comment type="pathway">
    <text evidence="3 10">Carbohydrate metabolism; galactose metabolism.</text>
</comment>
<name>A0A238JAH0_9RHOB</name>
<dbReference type="Gene3D" id="3.40.50.720">
    <property type="entry name" value="NAD(P)-binding Rossmann-like Domain"/>
    <property type="match status" value="1"/>
</dbReference>
<comment type="subunit">
    <text evidence="10">Homodimer.</text>
</comment>
<sequence>MTQKILVLGGAGYIGSHTCKKLRQKGFDPVTFDNLSDGHGAFVKWGELILGDIRSKPDLDAAIAKVAPAAIIHFAALAYVGESVSDPAKYYENNTLGSLNVVQAAADAGNIPIIFSSTCATYGTPDVSLITEETQQQPINPYGRSKRMVEQILQDFSAAYDLRSVSLRYFNAAGGDADLEVGEAHRQETHLIPRAILSALGRIDDFAVFGDDYDTSDGSAVRDYIHVSDLAEAHAAACSYLLNGGRTDVFNLGVGKGYSVFEVIKAVEAELNTSVPFRQEPRRPGDPASLISDPAKAKRLLGFEAKHSSLENIIHTAARWHCLDWQPKACETVTLNA</sequence>
<accession>A0A238JAH0</accession>
<dbReference type="PANTHER" id="PTHR43725:SF53">
    <property type="entry name" value="UDP-ARABINOSE 4-EPIMERASE 1"/>
    <property type="match status" value="1"/>
</dbReference>
<evidence type="ECO:0000256" key="7">
    <source>
        <dbReference type="ARBA" id="ARBA00023027"/>
    </source>
</evidence>
<evidence type="ECO:0000313" key="13">
    <source>
        <dbReference type="Proteomes" id="UP000225972"/>
    </source>
</evidence>
<keyword evidence="7 10" id="KW-0520">NAD</keyword>
<dbReference type="PANTHER" id="PTHR43725">
    <property type="entry name" value="UDP-GLUCOSE 4-EPIMERASE"/>
    <property type="match status" value="1"/>
</dbReference>
<evidence type="ECO:0000259" key="11">
    <source>
        <dbReference type="PROSITE" id="PS50206"/>
    </source>
</evidence>
<evidence type="ECO:0000256" key="5">
    <source>
        <dbReference type="ARBA" id="ARBA00013189"/>
    </source>
</evidence>
<dbReference type="GO" id="GO:0003978">
    <property type="term" value="F:UDP-glucose 4-epimerase activity"/>
    <property type="evidence" value="ECO:0007669"/>
    <property type="project" value="UniProtKB-UniRule"/>
</dbReference>
<dbReference type="UniPathway" id="UPA00214"/>
<dbReference type="GO" id="GO:0033499">
    <property type="term" value="P:galactose catabolic process via UDP-galactose, Leloir pathway"/>
    <property type="evidence" value="ECO:0007669"/>
    <property type="project" value="TreeGrafter"/>
</dbReference>
<keyword evidence="9 10" id="KW-0119">Carbohydrate metabolism</keyword>
<keyword evidence="13" id="KW-1185">Reference proteome</keyword>
<comment type="cofactor">
    <cofactor evidence="2 10">
        <name>NAD(+)</name>
        <dbReference type="ChEBI" id="CHEBI:57540"/>
    </cofactor>
</comment>
<evidence type="ECO:0000256" key="6">
    <source>
        <dbReference type="ARBA" id="ARBA00018569"/>
    </source>
</evidence>
<keyword evidence="8 10" id="KW-0413">Isomerase</keyword>
<dbReference type="InterPro" id="IPR005886">
    <property type="entry name" value="UDP_G4E"/>
</dbReference>
<dbReference type="InterPro" id="IPR036291">
    <property type="entry name" value="NAD(P)-bd_dom_sf"/>
</dbReference>
<comment type="catalytic activity">
    <reaction evidence="1 10">
        <text>UDP-alpha-D-glucose = UDP-alpha-D-galactose</text>
        <dbReference type="Rhea" id="RHEA:22168"/>
        <dbReference type="ChEBI" id="CHEBI:58885"/>
        <dbReference type="ChEBI" id="CHEBI:66914"/>
        <dbReference type="EC" id="5.1.3.2"/>
    </reaction>
</comment>
<dbReference type="InterPro" id="IPR001509">
    <property type="entry name" value="Epimerase_deHydtase"/>
</dbReference>
<feature type="domain" description="Rhodanese" evidence="11">
    <location>
        <begin position="3"/>
        <end position="54"/>
    </location>
</feature>
<dbReference type="EC" id="5.1.3.2" evidence="5 10"/>
<dbReference type="RefSeq" id="WP_099243381.1">
    <property type="nucleotide sequence ID" value="NZ_FXXP01000001.1"/>
</dbReference>
<dbReference type="Pfam" id="PF01370">
    <property type="entry name" value="Epimerase"/>
    <property type="match status" value="1"/>
</dbReference>
<proteinExistence type="inferred from homology"/>